<evidence type="ECO:0000256" key="1">
    <source>
        <dbReference type="ARBA" id="ARBA00022603"/>
    </source>
</evidence>
<dbReference type="AlphaFoldDB" id="A0A0N5D5H0"/>
<evidence type="ECO:0000256" key="5">
    <source>
        <dbReference type="RuleBase" id="RU000416"/>
    </source>
</evidence>
<dbReference type="Gene3D" id="3.90.120.10">
    <property type="entry name" value="DNA Methylase, subunit A, domain 2"/>
    <property type="match status" value="1"/>
</dbReference>
<feature type="active site" evidence="4">
    <location>
        <position position="85"/>
    </location>
</feature>
<reference evidence="6 7" key="2">
    <citation type="submission" date="2018-11" db="EMBL/GenBank/DDBJ databases">
        <authorList>
            <consortium name="Pathogen Informatics"/>
        </authorList>
    </citation>
    <scope>NUCLEOTIDE SEQUENCE [LARGE SCALE GENOMIC DNA]</scope>
</reference>
<evidence type="ECO:0000256" key="3">
    <source>
        <dbReference type="ARBA" id="ARBA00022691"/>
    </source>
</evidence>
<dbReference type="GO" id="GO:0032259">
    <property type="term" value="P:methylation"/>
    <property type="evidence" value="ECO:0007669"/>
    <property type="project" value="UniProtKB-KW"/>
</dbReference>
<reference evidence="8" key="1">
    <citation type="submission" date="2017-02" db="UniProtKB">
        <authorList>
            <consortium name="WormBaseParasite"/>
        </authorList>
    </citation>
    <scope>IDENTIFICATION</scope>
</reference>
<evidence type="ECO:0000313" key="6">
    <source>
        <dbReference type="EMBL" id="VDN05779.1"/>
    </source>
</evidence>
<proteinExistence type="inferred from homology"/>
<dbReference type="OMA" id="HYAFKYA"/>
<sequence length="344" mass="39631">MVADSNEVGPVKCLEFFAGIGGFHHALQEAGVKAVIRALDINNVTNTIYKYNFPHTEIQQCNIEKLKSDYYDDYNADLWLMSPPCQPFTRKGLKKDMKDYRCNALKNICIALKTMKCIPRYIILENVCGFETSEIHDMLKNTLLDLSYYIEEYILSPTEIGIPNSRPRYYLLANLSTRNAFNKSFIRIANTWPIVNTRTFCKKFIGQYLCSEADEDDTLLILLETIQRFIRVIHFVTPSSSYSCCFTKSYYHYFAGTGSVLFRVGKQIQDEEMSMEQLRKMALGDKFMDSQIRYLSWREVANLLGFPATFMKPPEISVKQMYRSLGNSITVSGVSLLIQHLLKL</sequence>
<keyword evidence="2 4" id="KW-0808">Transferase</keyword>
<protein>
    <submittedName>
        <fullName evidence="8">tRNA (Cytosine(38)-C(5))-methyltransferase</fullName>
    </submittedName>
</protein>
<dbReference type="OrthoDB" id="414133at2759"/>
<dbReference type="PANTHER" id="PTHR46098">
    <property type="entry name" value="TRNA (CYTOSINE(38)-C(5))-METHYLTRANSFERASE"/>
    <property type="match status" value="1"/>
</dbReference>
<dbReference type="SUPFAM" id="SSF53335">
    <property type="entry name" value="S-adenosyl-L-methionine-dependent methyltransferases"/>
    <property type="match status" value="1"/>
</dbReference>
<dbReference type="InterPro" id="IPR029063">
    <property type="entry name" value="SAM-dependent_MTases_sf"/>
</dbReference>
<dbReference type="InterPro" id="IPR050750">
    <property type="entry name" value="C5-MTase"/>
</dbReference>
<dbReference type="Pfam" id="PF00145">
    <property type="entry name" value="DNA_methylase"/>
    <property type="match status" value="1"/>
</dbReference>
<organism evidence="8">
    <name type="scientific">Thelazia callipaeda</name>
    <name type="common">Oriental eyeworm</name>
    <name type="synonym">Parasitic nematode</name>
    <dbReference type="NCBI Taxonomy" id="103827"/>
    <lineage>
        <taxon>Eukaryota</taxon>
        <taxon>Metazoa</taxon>
        <taxon>Ecdysozoa</taxon>
        <taxon>Nematoda</taxon>
        <taxon>Chromadorea</taxon>
        <taxon>Rhabditida</taxon>
        <taxon>Spirurina</taxon>
        <taxon>Spiruromorpha</taxon>
        <taxon>Thelazioidea</taxon>
        <taxon>Thelaziidae</taxon>
        <taxon>Thelazia</taxon>
    </lineage>
</organism>
<name>A0A0N5D5H0_THECL</name>
<dbReference type="InterPro" id="IPR001525">
    <property type="entry name" value="C5_MeTfrase"/>
</dbReference>
<dbReference type="STRING" id="103827.A0A0N5D5H0"/>
<accession>A0A0N5D5H0</accession>
<evidence type="ECO:0000313" key="8">
    <source>
        <dbReference type="WBParaSite" id="TCLT_0000825201-mRNA-1"/>
    </source>
</evidence>
<evidence type="ECO:0000256" key="4">
    <source>
        <dbReference type="PROSITE-ProRule" id="PRU01016"/>
    </source>
</evidence>
<dbReference type="NCBIfam" id="TIGR00675">
    <property type="entry name" value="dcm"/>
    <property type="match status" value="1"/>
</dbReference>
<gene>
    <name evidence="6" type="ORF">TCLT_LOCUS8241</name>
</gene>
<dbReference type="PROSITE" id="PS51679">
    <property type="entry name" value="SAM_MT_C5"/>
    <property type="match status" value="1"/>
</dbReference>
<keyword evidence="1 4" id="KW-0489">Methyltransferase</keyword>
<keyword evidence="7" id="KW-1185">Reference proteome</keyword>
<comment type="similarity">
    <text evidence="4 5">Belongs to the class I-like SAM-binding methyltransferase superfamily. C5-methyltransferase family.</text>
</comment>
<dbReference type="Proteomes" id="UP000276776">
    <property type="component" value="Unassembled WGS sequence"/>
</dbReference>
<dbReference type="PRINTS" id="PR00105">
    <property type="entry name" value="C5METTRFRASE"/>
</dbReference>
<keyword evidence="3 4" id="KW-0949">S-adenosyl-L-methionine</keyword>
<dbReference type="GO" id="GO:0008168">
    <property type="term" value="F:methyltransferase activity"/>
    <property type="evidence" value="ECO:0007669"/>
    <property type="project" value="UniProtKB-KW"/>
</dbReference>
<dbReference type="Gene3D" id="3.40.50.150">
    <property type="entry name" value="Vaccinia Virus protein VP39"/>
    <property type="match status" value="1"/>
</dbReference>
<dbReference type="PANTHER" id="PTHR46098:SF1">
    <property type="entry name" value="TRNA (CYTOSINE(38)-C(5))-METHYLTRANSFERASE"/>
    <property type="match status" value="1"/>
</dbReference>
<evidence type="ECO:0000313" key="7">
    <source>
        <dbReference type="Proteomes" id="UP000276776"/>
    </source>
</evidence>
<dbReference type="WBParaSite" id="TCLT_0000825201-mRNA-1">
    <property type="protein sequence ID" value="TCLT_0000825201-mRNA-1"/>
    <property type="gene ID" value="TCLT_0000825201"/>
</dbReference>
<dbReference type="EMBL" id="UYYF01004604">
    <property type="protein sequence ID" value="VDN05779.1"/>
    <property type="molecule type" value="Genomic_DNA"/>
</dbReference>
<evidence type="ECO:0000256" key="2">
    <source>
        <dbReference type="ARBA" id="ARBA00022679"/>
    </source>
</evidence>